<dbReference type="PANTHER" id="PTHR22911">
    <property type="entry name" value="ACYL-MALONYL CONDENSING ENZYME-RELATED"/>
    <property type="match status" value="1"/>
</dbReference>
<dbReference type="SUPFAM" id="SSF103481">
    <property type="entry name" value="Multidrug resistance efflux transporter EmrE"/>
    <property type="match status" value="2"/>
</dbReference>
<dbReference type="InterPro" id="IPR037185">
    <property type="entry name" value="EmrE-like"/>
</dbReference>
<dbReference type="GO" id="GO:0016020">
    <property type="term" value="C:membrane"/>
    <property type="evidence" value="ECO:0007669"/>
    <property type="project" value="InterPro"/>
</dbReference>
<dbReference type="Proteomes" id="UP000574067">
    <property type="component" value="Unassembled WGS sequence"/>
</dbReference>
<keyword evidence="4" id="KW-1185">Reference proteome</keyword>
<feature type="transmembrane region" description="Helical" evidence="1">
    <location>
        <begin position="238"/>
        <end position="260"/>
    </location>
</feature>
<evidence type="ECO:0000313" key="4">
    <source>
        <dbReference type="Proteomes" id="UP000574067"/>
    </source>
</evidence>
<keyword evidence="1" id="KW-1133">Transmembrane helix</keyword>
<dbReference type="Pfam" id="PF00892">
    <property type="entry name" value="EamA"/>
    <property type="match status" value="1"/>
</dbReference>
<feature type="transmembrane region" description="Helical" evidence="1">
    <location>
        <begin position="9"/>
        <end position="26"/>
    </location>
</feature>
<dbReference type="InterPro" id="IPR000620">
    <property type="entry name" value="EamA_dom"/>
</dbReference>
<comment type="caution">
    <text evidence="3">The sequence shown here is derived from an EMBL/GenBank/DDBJ whole genome shotgun (WGS) entry which is preliminary data.</text>
</comment>
<reference evidence="3 4" key="1">
    <citation type="submission" date="2020-04" db="EMBL/GenBank/DDBJ databases">
        <title>Azohydromonas sp. isolated from soil.</title>
        <authorList>
            <person name="Dahal R.H."/>
        </authorList>
    </citation>
    <scope>NUCLEOTIDE SEQUENCE [LARGE SCALE GENOMIC DNA]</scope>
    <source>
        <strain evidence="3 4">G-1-1-14</strain>
    </source>
</reference>
<evidence type="ECO:0000256" key="1">
    <source>
        <dbReference type="SAM" id="Phobius"/>
    </source>
</evidence>
<dbReference type="PANTHER" id="PTHR22911:SF103">
    <property type="entry name" value="BLR2811 PROTEIN"/>
    <property type="match status" value="1"/>
</dbReference>
<evidence type="ECO:0000313" key="3">
    <source>
        <dbReference type="EMBL" id="NML19155.1"/>
    </source>
</evidence>
<accession>A0A848FJU1</accession>
<protein>
    <submittedName>
        <fullName evidence="3">DMT family transporter</fullName>
    </submittedName>
</protein>
<proteinExistence type="predicted"/>
<feature type="transmembrane region" description="Helical" evidence="1">
    <location>
        <begin position="209"/>
        <end position="231"/>
    </location>
</feature>
<sequence>MLLNSSNRVLHGIALLIAAVACFALLDTATKFVSVGVPLLMTVWCRYMFQAAITGVVLLPRRGRSLLYTRRPWMHLLRGLLLLLCSVFAFMSLKVMPVGEFTAIVMLTPLLITLIAATSLGEHISLARWLCTLGGFAGALVVIRPGADMFDWSMLLPLGLVATNTGFQVVTSRLARTDDPGTMHFYTGCVGAVATSLALPFAWQALESPALWMGLVLLGVASTVGHFLLILAYMRAPVAVLTPYLYAQIGFATLAGWLVFSHVPDRWAVAGIAAIAVCGALGTWLNGRDSRRPALLATGQRAC</sequence>
<name>A0A848FJU1_9BURK</name>
<feature type="transmembrane region" description="Helical" evidence="1">
    <location>
        <begin position="101"/>
        <end position="120"/>
    </location>
</feature>
<keyword evidence="1" id="KW-0472">Membrane</keyword>
<organism evidence="3 4">
    <name type="scientific">Azohydromonas caseinilytica</name>
    <dbReference type="NCBI Taxonomy" id="2728836"/>
    <lineage>
        <taxon>Bacteria</taxon>
        <taxon>Pseudomonadati</taxon>
        <taxon>Pseudomonadota</taxon>
        <taxon>Betaproteobacteria</taxon>
        <taxon>Burkholderiales</taxon>
        <taxon>Sphaerotilaceae</taxon>
        <taxon>Azohydromonas</taxon>
    </lineage>
</organism>
<feature type="transmembrane region" description="Helical" evidence="1">
    <location>
        <begin position="79"/>
        <end position="95"/>
    </location>
</feature>
<feature type="transmembrane region" description="Helical" evidence="1">
    <location>
        <begin position="127"/>
        <end position="146"/>
    </location>
</feature>
<feature type="transmembrane region" description="Helical" evidence="1">
    <location>
        <begin position="32"/>
        <end position="59"/>
    </location>
</feature>
<gene>
    <name evidence="3" type="ORF">HHL10_29735</name>
</gene>
<feature type="transmembrane region" description="Helical" evidence="1">
    <location>
        <begin position="183"/>
        <end position="203"/>
    </location>
</feature>
<feature type="transmembrane region" description="Helical" evidence="1">
    <location>
        <begin position="152"/>
        <end position="171"/>
    </location>
</feature>
<feature type="domain" description="EamA" evidence="2">
    <location>
        <begin position="12"/>
        <end position="143"/>
    </location>
</feature>
<evidence type="ECO:0000259" key="2">
    <source>
        <dbReference type="Pfam" id="PF00892"/>
    </source>
</evidence>
<keyword evidence="1" id="KW-0812">Transmembrane</keyword>
<dbReference type="EMBL" id="JABBFW010000064">
    <property type="protein sequence ID" value="NML19155.1"/>
    <property type="molecule type" value="Genomic_DNA"/>
</dbReference>
<feature type="transmembrane region" description="Helical" evidence="1">
    <location>
        <begin position="266"/>
        <end position="285"/>
    </location>
</feature>
<dbReference type="AlphaFoldDB" id="A0A848FJU1"/>